<evidence type="ECO:0000256" key="1">
    <source>
        <dbReference type="SAM" id="MobiDB-lite"/>
    </source>
</evidence>
<protein>
    <submittedName>
        <fullName evidence="2">Uncharacterized protein</fullName>
    </submittedName>
</protein>
<evidence type="ECO:0000313" key="2">
    <source>
        <dbReference type="EMBL" id="RRJ31539.1"/>
    </source>
</evidence>
<feature type="region of interest" description="Disordered" evidence="1">
    <location>
        <begin position="152"/>
        <end position="183"/>
    </location>
</feature>
<dbReference type="AlphaFoldDB" id="A0A3P3RF29"/>
<sequence>MALVVGGLVLVITGTGAFTSTTTEKQMPVDIADESAYLDIEAADPTVSQTGVDYSLGQLPVIGQNRMLWNSSNNTRVVLGTITNRFSTPLTSITVSVPEDHSGAVTVRNPTVPDTSIPSGHSSQLIAAVDCNSLTGGTEMVNVSIEATSSETSISTDRSVPVTCAGGPSQTGATNVTTQPFRP</sequence>
<reference evidence="2 3" key="1">
    <citation type="submission" date="2018-11" db="EMBL/GenBank/DDBJ databases">
        <title>Taxonoimc description of Halomarina strain SPP-AMP-1.</title>
        <authorList>
            <person name="Pal Y."/>
            <person name="Srinivasana K."/>
            <person name="Verma A."/>
            <person name="Kumar P."/>
        </authorList>
    </citation>
    <scope>NUCLEOTIDE SEQUENCE [LARGE SCALE GENOMIC DNA]</scope>
    <source>
        <strain evidence="2 3">SPP-AMP-1</strain>
    </source>
</reference>
<comment type="caution">
    <text evidence="2">The sequence shown here is derived from an EMBL/GenBank/DDBJ whole genome shotgun (WGS) entry which is preliminary data.</text>
</comment>
<dbReference type="EMBL" id="RRCH01000014">
    <property type="protein sequence ID" value="RRJ31539.1"/>
    <property type="molecule type" value="Genomic_DNA"/>
</dbReference>
<evidence type="ECO:0000313" key="3">
    <source>
        <dbReference type="Proteomes" id="UP000282322"/>
    </source>
</evidence>
<gene>
    <name evidence="2" type="ORF">EIK79_07450</name>
</gene>
<dbReference type="Proteomes" id="UP000282322">
    <property type="component" value="Unassembled WGS sequence"/>
</dbReference>
<proteinExistence type="predicted"/>
<feature type="compositionally biased region" description="Polar residues" evidence="1">
    <location>
        <begin position="168"/>
        <end position="183"/>
    </location>
</feature>
<accession>A0A3P3RF29</accession>
<keyword evidence="3" id="KW-1185">Reference proteome</keyword>
<name>A0A3P3RF29_9EURY</name>
<organism evidence="2 3">
    <name type="scientific">Halocatena pleomorpha</name>
    <dbReference type="NCBI Taxonomy" id="1785090"/>
    <lineage>
        <taxon>Archaea</taxon>
        <taxon>Methanobacteriati</taxon>
        <taxon>Methanobacteriota</taxon>
        <taxon>Stenosarchaea group</taxon>
        <taxon>Halobacteria</taxon>
        <taxon>Halobacteriales</taxon>
        <taxon>Natronomonadaceae</taxon>
        <taxon>Halocatena</taxon>
    </lineage>
</organism>